<dbReference type="GO" id="GO:0004983">
    <property type="term" value="F:neuropeptide Y receptor activity"/>
    <property type="evidence" value="ECO:0007669"/>
    <property type="project" value="InterPro"/>
</dbReference>
<evidence type="ECO:0000256" key="8">
    <source>
        <dbReference type="ARBA" id="ARBA00023224"/>
    </source>
</evidence>
<evidence type="ECO:0000313" key="12">
    <source>
        <dbReference type="EMBL" id="OXA56975.1"/>
    </source>
</evidence>
<organism evidence="12 13">
    <name type="scientific">Folsomia candida</name>
    <name type="common">Springtail</name>
    <dbReference type="NCBI Taxonomy" id="158441"/>
    <lineage>
        <taxon>Eukaryota</taxon>
        <taxon>Metazoa</taxon>
        <taxon>Ecdysozoa</taxon>
        <taxon>Arthropoda</taxon>
        <taxon>Hexapoda</taxon>
        <taxon>Collembola</taxon>
        <taxon>Entomobryomorpha</taxon>
        <taxon>Isotomoidea</taxon>
        <taxon>Isotomidae</taxon>
        <taxon>Proisotominae</taxon>
        <taxon>Folsomia</taxon>
    </lineage>
</organism>
<evidence type="ECO:0000256" key="7">
    <source>
        <dbReference type="ARBA" id="ARBA00023170"/>
    </source>
</evidence>
<evidence type="ECO:0000259" key="11">
    <source>
        <dbReference type="PROSITE" id="PS50262"/>
    </source>
</evidence>
<dbReference type="STRING" id="158441.A0A226EH63"/>
<keyword evidence="6 10" id="KW-0472">Membrane</keyword>
<evidence type="ECO:0000256" key="2">
    <source>
        <dbReference type="ARBA" id="ARBA00010663"/>
    </source>
</evidence>
<accession>A0A226EH63</accession>
<evidence type="ECO:0000256" key="6">
    <source>
        <dbReference type="ARBA" id="ARBA00023136"/>
    </source>
</evidence>
<feature type="transmembrane region" description="Helical" evidence="10">
    <location>
        <begin position="79"/>
        <end position="102"/>
    </location>
</feature>
<feature type="transmembrane region" description="Helical" evidence="10">
    <location>
        <begin position="273"/>
        <end position="297"/>
    </location>
</feature>
<dbReference type="InterPro" id="IPR017452">
    <property type="entry name" value="GPCR_Rhodpsn_7TM"/>
</dbReference>
<feature type="transmembrane region" description="Helical" evidence="10">
    <location>
        <begin position="108"/>
        <end position="139"/>
    </location>
</feature>
<dbReference type="SMART" id="SM01381">
    <property type="entry name" value="7TM_GPCR_Srsx"/>
    <property type="match status" value="1"/>
</dbReference>
<dbReference type="InterPro" id="IPR000611">
    <property type="entry name" value="NPY_rcpt"/>
</dbReference>
<dbReference type="SUPFAM" id="SSF81321">
    <property type="entry name" value="Family A G protein-coupled receptor-like"/>
    <property type="match status" value="1"/>
</dbReference>
<dbReference type="PRINTS" id="PR00237">
    <property type="entry name" value="GPCRRHODOPSN"/>
</dbReference>
<comment type="caution">
    <text evidence="12">The sequence shown here is derived from an EMBL/GenBank/DDBJ whole genome shotgun (WGS) entry which is preliminary data.</text>
</comment>
<evidence type="ECO:0000256" key="4">
    <source>
        <dbReference type="ARBA" id="ARBA00022989"/>
    </source>
</evidence>
<name>A0A226EH63_FOLCA</name>
<dbReference type="AlphaFoldDB" id="A0A226EH63"/>
<protein>
    <submittedName>
        <fullName evidence="12">Neuropeptide Y receptor</fullName>
    </submittedName>
</protein>
<dbReference type="Proteomes" id="UP000198287">
    <property type="component" value="Unassembled WGS sequence"/>
</dbReference>
<comment type="similarity">
    <text evidence="2 9">Belongs to the G-protein coupled receptor 1 family.</text>
</comment>
<feature type="transmembrane region" description="Helical" evidence="10">
    <location>
        <begin position="160"/>
        <end position="178"/>
    </location>
</feature>
<keyword evidence="3 9" id="KW-0812">Transmembrane</keyword>
<dbReference type="PRINTS" id="PR01012">
    <property type="entry name" value="NRPEPTIDEYR"/>
</dbReference>
<evidence type="ECO:0000256" key="10">
    <source>
        <dbReference type="SAM" id="Phobius"/>
    </source>
</evidence>
<dbReference type="EMBL" id="LNIX01000003">
    <property type="protein sequence ID" value="OXA56975.1"/>
    <property type="molecule type" value="Genomic_DNA"/>
</dbReference>
<dbReference type="PANTHER" id="PTHR24235">
    <property type="entry name" value="NEUROPEPTIDE Y RECEPTOR"/>
    <property type="match status" value="1"/>
</dbReference>
<comment type="subcellular location">
    <subcellularLocation>
        <location evidence="1">Membrane</location>
        <topology evidence="1">Multi-pass membrane protein</topology>
    </subcellularLocation>
</comment>
<dbReference type="InterPro" id="IPR000276">
    <property type="entry name" value="GPCR_Rhodpsn"/>
</dbReference>
<feature type="domain" description="G-protein coupled receptors family 1 profile" evidence="11">
    <location>
        <begin position="59"/>
        <end position="332"/>
    </location>
</feature>
<keyword evidence="13" id="KW-1185">Reference proteome</keyword>
<evidence type="ECO:0000256" key="9">
    <source>
        <dbReference type="RuleBase" id="RU000688"/>
    </source>
</evidence>
<dbReference type="OrthoDB" id="10053194at2759"/>
<proteinExistence type="inferred from homology"/>
<dbReference type="GO" id="GO:0016020">
    <property type="term" value="C:membrane"/>
    <property type="evidence" value="ECO:0007669"/>
    <property type="project" value="UniProtKB-SubCell"/>
</dbReference>
<evidence type="ECO:0000256" key="1">
    <source>
        <dbReference type="ARBA" id="ARBA00004141"/>
    </source>
</evidence>
<dbReference type="Pfam" id="PF00001">
    <property type="entry name" value="7tm_1"/>
    <property type="match status" value="1"/>
</dbReference>
<dbReference type="PANTHER" id="PTHR24235:SF29">
    <property type="entry name" value="GH23382P"/>
    <property type="match status" value="1"/>
</dbReference>
<keyword evidence="7 9" id="KW-0675">Receptor</keyword>
<keyword evidence="8 9" id="KW-0807">Transducer</keyword>
<keyword evidence="4 10" id="KW-1133">Transmembrane helix</keyword>
<dbReference type="PROSITE" id="PS50262">
    <property type="entry name" value="G_PROTEIN_RECEP_F1_2"/>
    <property type="match status" value="1"/>
</dbReference>
<feature type="transmembrane region" description="Helical" evidence="10">
    <location>
        <begin position="205"/>
        <end position="228"/>
    </location>
</feature>
<sequence length="413" mass="47149">MTNNDDYYLNDTYHPLYNYTTEDYLDDPNLEPPPFSYPFQFRIVCYILYNFIFTFGLIGNLLVFYTIHYTHPNMKTVQNYFLANLACGDLLIVILCVPTGYISVLWQYWPFGSIACFVLTPMKAVGVFVSSYTLVALAIDRYLAILYPLKMGLSKQQCRWIIGIIWVSAVITAVPVAVNSRIEVHLGSGEERCGEYGWESFTQELTYSLVLLFLQYLFPVCVLIYTYTRISFVVWGKRCQPTLTRRGSGQRSWAGGVRSAVIQQPSKGKRKTVILSLSVVCGYTLAWLPYNIVYMIYKHGPEYIMDAEFFPYLFIICHLISMGHSIYNVIIYTVINSRFRRSFAMVVKAKCPCCVCLMGKNEYNFRGRGSSSVCGTERRRVESLADNNRASSVEKDLKLKNVKVGTPSVGVPL</sequence>
<evidence type="ECO:0000256" key="3">
    <source>
        <dbReference type="ARBA" id="ARBA00022692"/>
    </source>
</evidence>
<evidence type="ECO:0000256" key="5">
    <source>
        <dbReference type="ARBA" id="ARBA00023040"/>
    </source>
</evidence>
<gene>
    <name evidence="12" type="ORF">Fcan01_06568</name>
</gene>
<dbReference type="OMA" id="YLFIICH"/>
<evidence type="ECO:0000313" key="13">
    <source>
        <dbReference type="Proteomes" id="UP000198287"/>
    </source>
</evidence>
<reference evidence="12 13" key="1">
    <citation type="submission" date="2015-12" db="EMBL/GenBank/DDBJ databases">
        <title>The genome of Folsomia candida.</title>
        <authorList>
            <person name="Faddeeva A."/>
            <person name="Derks M.F."/>
            <person name="Anvar Y."/>
            <person name="Smit S."/>
            <person name="Van Straalen N."/>
            <person name="Roelofs D."/>
        </authorList>
    </citation>
    <scope>NUCLEOTIDE SEQUENCE [LARGE SCALE GENOMIC DNA]</scope>
    <source>
        <strain evidence="12 13">VU population</strain>
        <tissue evidence="12">Whole body</tissue>
    </source>
</reference>
<keyword evidence="5 9" id="KW-0297">G-protein coupled receptor</keyword>
<dbReference type="PROSITE" id="PS00237">
    <property type="entry name" value="G_PROTEIN_RECEP_F1_1"/>
    <property type="match status" value="1"/>
</dbReference>
<feature type="transmembrane region" description="Helical" evidence="10">
    <location>
        <begin position="39"/>
        <end position="67"/>
    </location>
</feature>
<dbReference type="Gene3D" id="1.20.1070.10">
    <property type="entry name" value="Rhodopsin 7-helix transmembrane proteins"/>
    <property type="match status" value="1"/>
</dbReference>
<feature type="transmembrane region" description="Helical" evidence="10">
    <location>
        <begin position="309"/>
        <end position="335"/>
    </location>
</feature>